<organism evidence="2 3">
    <name type="scientific">Microbacterium resistens</name>
    <dbReference type="NCBI Taxonomy" id="156977"/>
    <lineage>
        <taxon>Bacteria</taxon>
        <taxon>Bacillati</taxon>
        <taxon>Actinomycetota</taxon>
        <taxon>Actinomycetes</taxon>
        <taxon>Micrococcales</taxon>
        <taxon>Microbacteriaceae</taxon>
        <taxon>Microbacterium</taxon>
    </lineage>
</organism>
<dbReference type="SUPFAM" id="SSF55729">
    <property type="entry name" value="Acyl-CoA N-acyltransferases (Nat)"/>
    <property type="match status" value="1"/>
</dbReference>
<comment type="caution">
    <text evidence="2">The sequence shown here is derived from an EMBL/GenBank/DDBJ whole genome shotgun (WGS) entry which is preliminary data.</text>
</comment>
<proteinExistence type="predicted"/>
<name>A0ABU1SBB4_9MICO</name>
<evidence type="ECO:0000313" key="2">
    <source>
        <dbReference type="EMBL" id="MDR6866894.1"/>
    </source>
</evidence>
<sequence>MTETPDIRTLVAVDDADRLLAFAAVSVDQGNANGWVFYWAHPDARRRGITSQLVRALADRELGEGGLYRLELGYRANNPGSAAVAHAAGFVREGVEREKFLVNGKRVDVITAGRLKTDPV</sequence>
<dbReference type="Pfam" id="PF00583">
    <property type="entry name" value="Acetyltransf_1"/>
    <property type="match status" value="1"/>
</dbReference>
<dbReference type="PANTHER" id="PTHR43441">
    <property type="entry name" value="RIBOSOMAL-PROTEIN-SERINE ACETYLTRANSFERASE"/>
    <property type="match status" value="1"/>
</dbReference>
<evidence type="ECO:0000259" key="1">
    <source>
        <dbReference type="PROSITE" id="PS51186"/>
    </source>
</evidence>
<reference evidence="2 3" key="1">
    <citation type="submission" date="2023-07" db="EMBL/GenBank/DDBJ databases">
        <title>Sorghum-associated microbial communities from plants grown in Nebraska, USA.</title>
        <authorList>
            <person name="Schachtman D."/>
        </authorList>
    </citation>
    <scope>NUCLEOTIDE SEQUENCE [LARGE SCALE GENOMIC DNA]</scope>
    <source>
        <strain evidence="2 3">2980</strain>
    </source>
</reference>
<evidence type="ECO:0000313" key="3">
    <source>
        <dbReference type="Proteomes" id="UP001259347"/>
    </source>
</evidence>
<dbReference type="InterPro" id="IPR051908">
    <property type="entry name" value="Ribosomal_N-acetyltransferase"/>
</dbReference>
<dbReference type="PANTHER" id="PTHR43441:SF10">
    <property type="entry name" value="ACETYLTRANSFERASE"/>
    <property type="match status" value="1"/>
</dbReference>
<dbReference type="InterPro" id="IPR016181">
    <property type="entry name" value="Acyl_CoA_acyltransferase"/>
</dbReference>
<dbReference type="PROSITE" id="PS51186">
    <property type="entry name" value="GNAT"/>
    <property type="match status" value="1"/>
</dbReference>
<dbReference type="EMBL" id="JAVDUM010000005">
    <property type="protein sequence ID" value="MDR6866894.1"/>
    <property type="molecule type" value="Genomic_DNA"/>
</dbReference>
<gene>
    <name evidence="2" type="ORF">J2Y69_001493</name>
</gene>
<feature type="domain" description="N-acetyltransferase" evidence="1">
    <location>
        <begin position="1"/>
        <end position="108"/>
    </location>
</feature>
<dbReference type="InterPro" id="IPR000182">
    <property type="entry name" value="GNAT_dom"/>
</dbReference>
<protein>
    <submittedName>
        <fullName evidence="2">RimJ/RimL family protein N-acetyltransferase</fullName>
    </submittedName>
</protein>
<dbReference type="CDD" id="cd04301">
    <property type="entry name" value="NAT_SF"/>
    <property type="match status" value="1"/>
</dbReference>
<dbReference type="Gene3D" id="3.40.630.30">
    <property type="match status" value="1"/>
</dbReference>
<keyword evidence="3" id="KW-1185">Reference proteome</keyword>
<accession>A0ABU1SBB4</accession>
<dbReference type="Proteomes" id="UP001259347">
    <property type="component" value="Unassembled WGS sequence"/>
</dbReference>